<proteinExistence type="predicted"/>
<dbReference type="Proteomes" id="UP000008087">
    <property type="component" value="Chromosome"/>
</dbReference>
<feature type="region of interest" description="Disordered" evidence="1">
    <location>
        <begin position="24"/>
        <end position="53"/>
    </location>
</feature>
<dbReference type="AlphaFoldDB" id="E8PPH3"/>
<gene>
    <name evidence="2" type="ordered locus">TSC_c10170</name>
</gene>
<dbReference type="EMBL" id="CP001962">
    <property type="protein sequence ID" value="ADW21639.1"/>
    <property type="molecule type" value="Genomic_DNA"/>
</dbReference>
<accession>E8PPH3</accession>
<reference evidence="2" key="1">
    <citation type="journal article" date="2011" name="BMC Genomics">
        <title>Sequence of the hyperplastic genome of the naturally competent Thermus scotoductus SA-01.</title>
        <authorList>
            <person name="Gounder K."/>
            <person name="Brzuszkiewicz E."/>
            <person name="Liesegang H."/>
            <person name="Wollherr A."/>
            <person name="Daniel R."/>
            <person name="Gottschalk G."/>
            <person name="Reva O."/>
            <person name="Kumwenda B."/>
            <person name="Srivastava M."/>
            <person name="Bricio C."/>
            <person name="Berenguer J."/>
            <person name="van Heerden E."/>
            <person name="Litthauer D."/>
        </authorList>
    </citation>
    <scope>NUCLEOTIDE SEQUENCE [LARGE SCALE GENOMIC DNA]</scope>
    <source>
        <strain evidence="2">SA-01</strain>
    </source>
</reference>
<sequence length="53" mass="5430">MRLGRRVLIPLAEVERLLGGALPAAHTAAEAPSAVSAVNEEPEKGNPAQGTRG</sequence>
<dbReference type="HOGENOM" id="CLU_3067211_0_0_0"/>
<evidence type="ECO:0000256" key="1">
    <source>
        <dbReference type="SAM" id="MobiDB-lite"/>
    </source>
</evidence>
<feature type="compositionally biased region" description="Low complexity" evidence="1">
    <location>
        <begin position="24"/>
        <end position="38"/>
    </location>
</feature>
<organism evidence="2">
    <name type="scientific">Thermus scotoductus (strain ATCC 700910 / SA-01)</name>
    <dbReference type="NCBI Taxonomy" id="743525"/>
    <lineage>
        <taxon>Bacteria</taxon>
        <taxon>Thermotogati</taxon>
        <taxon>Deinococcota</taxon>
        <taxon>Deinococci</taxon>
        <taxon>Thermales</taxon>
        <taxon>Thermaceae</taxon>
        <taxon>Thermus</taxon>
    </lineage>
</organism>
<dbReference type="KEGG" id="tsc:TSC_c10170"/>
<evidence type="ECO:0000313" key="2">
    <source>
        <dbReference type="EMBL" id="ADW21639.1"/>
    </source>
</evidence>
<name>E8PPH3_THESS</name>
<dbReference type="STRING" id="743525.TSC_c10170"/>
<protein>
    <submittedName>
        <fullName evidence="2">Uncharacterized protein</fullName>
    </submittedName>
</protein>